<protein>
    <recommendedName>
        <fullName evidence="3">DUF3168 domain-containing protein</fullName>
    </recommendedName>
</protein>
<reference evidence="1 2" key="1">
    <citation type="journal article" date="1992" name="Lakartidningen">
        <title>[Penicillin V and not amoxicillin is the first choice preparation in acute otitis].</title>
        <authorList>
            <person name="Kamme C."/>
            <person name="Lundgren K."/>
            <person name="Prellner K."/>
        </authorList>
    </citation>
    <scope>NUCLEOTIDE SEQUENCE [LARGE SCALE GENOMIC DNA]</scope>
    <source>
        <strain evidence="1 2">PC3714II</strain>
    </source>
</reference>
<organism evidence="1 2">
    <name type="scientific">Brachyspira aalborgi</name>
    <dbReference type="NCBI Taxonomy" id="29522"/>
    <lineage>
        <taxon>Bacteria</taxon>
        <taxon>Pseudomonadati</taxon>
        <taxon>Spirochaetota</taxon>
        <taxon>Spirochaetia</taxon>
        <taxon>Brachyspirales</taxon>
        <taxon>Brachyspiraceae</taxon>
        <taxon>Brachyspira</taxon>
    </lineage>
</organism>
<comment type="caution">
    <text evidence="1">The sequence shown here is derived from an EMBL/GenBank/DDBJ whole genome shotgun (WGS) entry which is preliminary data.</text>
</comment>
<proteinExistence type="predicted"/>
<dbReference type="EMBL" id="SAYG01000002">
    <property type="protein sequence ID" value="TXJ46776.1"/>
    <property type="molecule type" value="Genomic_DNA"/>
</dbReference>
<evidence type="ECO:0008006" key="3">
    <source>
        <dbReference type="Google" id="ProtNLM"/>
    </source>
</evidence>
<gene>
    <name evidence="1" type="ORF">EPJ70_00910</name>
</gene>
<dbReference type="AlphaFoldDB" id="A0A5C8F9X4"/>
<sequence length="126" mass="14913">MMNKAMYKILKRISQSSQVEIAGVYFDFVEDEKVDINNNYIVYSLETNKPRYEYEYSRSIYQIAVYSKDLTIALEIQKYIGKYFTTLREKIDNIEICGCSVDSETHSKSENDFYQAISIINILYKY</sequence>
<name>A0A5C8F9X4_9SPIR</name>
<evidence type="ECO:0000313" key="2">
    <source>
        <dbReference type="Proteomes" id="UP000324574"/>
    </source>
</evidence>
<accession>A0A5C8F9X4</accession>
<dbReference type="Proteomes" id="UP000324574">
    <property type="component" value="Unassembled WGS sequence"/>
</dbReference>
<evidence type="ECO:0000313" key="1">
    <source>
        <dbReference type="EMBL" id="TXJ46776.1"/>
    </source>
</evidence>